<dbReference type="PATRIC" id="fig|869212.3.peg.1417"/>
<dbReference type="Gene3D" id="1.20.120.1630">
    <property type="match status" value="1"/>
</dbReference>
<dbReference type="PANTHER" id="PTHR32251">
    <property type="entry name" value="3-OXO-5-ALPHA-STEROID 4-DEHYDROGENASE"/>
    <property type="match status" value="1"/>
</dbReference>
<dbReference type="HOGENOM" id="CLU_043418_1_0_12"/>
<feature type="transmembrane region" description="Helical" evidence="1">
    <location>
        <begin position="164"/>
        <end position="183"/>
    </location>
</feature>
<dbReference type="STRING" id="869212.Turpa_1429"/>
<evidence type="ECO:0000313" key="2">
    <source>
        <dbReference type="EMBL" id="AFM12077.1"/>
    </source>
</evidence>
<dbReference type="EMBL" id="CP002959">
    <property type="protein sequence ID" value="AFM12077.1"/>
    <property type="molecule type" value="Genomic_DNA"/>
</dbReference>
<accession>I4B470</accession>
<feature type="transmembrane region" description="Helical" evidence="1">
    <location>
        <begin position="72"/>
        <end position="88"/>
    </location>
</feature>
<sequence length="291" mass="32515">MKKDDLTAIFAILIAIAIGAGLAWAGAQHGWVLRDFPVMYWCVAAAFGIQWLVFIPAYLFKTEKFYDLTGSLTYLSITLGAISLNPHSDLRSKLIGSFICIWAIRLGSFLFVRILRAGEDTRFANVRGRFWRFLMAWTLQGLWVTFSLAAGLTAITSRPIAMDVFAYAGAALWLAGFTIEALADHQKNVFRRDAANKGRFISTGLWSWSRHPNYFGEIVLWFGIAVMAFPVLQGWQYATLVSPLFVTLLLTKISGIPLLEEAADKKWGGQADYEAYKKRTSSLVLLPPRAS</sequence>
<organism evidence="2 3">
    <name type="scientific">Turneriella parva (strain ATCC BAA-1111 / DSM 21527 / NCTC 11395 / H)</name>
    <name type="common">Leptospira parva</name>
    <dbReference type="NCBI Taxonomy" id="869212"/>
    <lineage>
        <taxon>Bacteria</taxon>
        <taxon>Pseudomonadati</taxon>
        <taxon>Spirochaetota</taxon>
        <taxon>Spirochaetia</taxon>
        <taxon>Leptospirales</taxon>
        <taxon>Leptospiraceae</taxon>
        <taxon>Turneriella</taxon>
    </lineage>
</organism>
<evidence type="ECO:0000313" key="3">
    <source>
        <dbReference type="Proteomes" id="UP000006048"/>
    </source>
</evidence>
<name>I4B470_TURPD</name>
<feature type="transmembrane region" description="Helical" evidence="1">
    <location>
        <begin position="38"/>
        <end position="60"/>
    </location>
</feature>
<feature type="transmembrane region" description="Helical" evidence="1">
    <location>
        <begin position="7"/>
        <end position="26"/>
    </location>
</feature>
<keyword evidence="1" id="KW-1133">Transmembrane helix</keyword>
<evidence type="ECO:0000256" key="1">
    <source>
        <dbReference type="SAM" id="Phobius"/>
    </source>
</evidence>
<feature type="transmembrane region" description="Helical" evidence="1">
    <location>
        <begin position="94"/>
        <end position="112"/>
    </location>
</feature>
<dbReference type="OrthoDB" id="9779233at2"/>
<keyword evidence="1" id="KW-0812">Transmembrane</keyword>
<dbReference type="GO" id="GO:0016020">
    <property type="term" value="C:membrane"/>
    <property type="evidence" value="ECO:0007669"/>
    <property type="project" value="TreeGrafter"/>
</dbReference>
<feature type="transmembrane region" description="Helical" evidence="1">
    <location>
        <begin position="214"/>
        <end position="232"/>
    </location>
</feature>
<dbReference type="RefSeq" id="WP_014802591.1">
    <property type="nucleotide sequence ID" value="NC_018020.1"/>
</dbReference>
<reference evidence="2 3" key="1">
    <citation type="submission" date="2012-06" db="EMBL/GenBank/DDBJ databases">
        <title>The complete chromosome of genome of Turneriella parva DSM 21527.</title>
        <authorList>
            <consortium name="US DOE Joint Genome Institute (JGI-PGF)"/>
            <person name="Lucas S."/>
            <person name="Han J."/>
            <person name="Lapidus A."/>
            <person name="Bruce D."/>
            <person name="Goodwin L."/>
            <person name="Pitluck S."/>
            <person name="Peters L."/>
            <person name="Kyrpides N."/>
            <person name="Mavromatis K."/>
            <person name="Ivanova N."/>
            <person name="Mikhailova N."/>
            <person name="Chertkov O."/>
            <person name="Detter J.C."/>
            <person name="Tapia R."/>
            <person name="Han C."/>
            <person name="Land M."/>
            <person name="Hauser L."/>
            <person name="Markowitz V."/>
            <person name="Cheng J.-F."/>
            <person name="Hugenholtz P."/>
            <person name="Woyke T."/>
            <person name="Wu D."/>
            <person name="Gronow S."/>
            <person name="Wellnitz S."/>
            <person name="Brambilla E."/>
            <person name="Klenk H.-P."/>
            <person name="Eisen J.A."/>
        </authorList>
    </citation>
    <scope>NUCLEOTIDE SEQUENCE [LARGE SCALE GENOMIC DNA]</scope>
    <source>
        <strain evidence="3">ATCC BAA-1111 / DSM 21527 / NCTC 11395 / H</strain>
    </source>
</reference>
<protein>
    <submittedName>
        <fullName evidence="2">Uncharacterized protein</fullName>
    </submittedName>
</protein>
<dbReference type="Proteomes" id="UP000006048">
    <property type="component" value="Chromosome"/>
</dbReference>
<keyword evidence="1" id="KW-0472">Membrane</keyword>
<keyword evidence="3" id="KW-1185">Reference proteome</keyword>
<dbReference type="PANTHER" id="PTHR32251:SF17">
    <property type="entry name" value="STEROID 5-ALPHA REDUCTASE C-TERMINAL DOMAIN-CONTAINING PROTEIN"/>
    <property type="match status" value="1"/>
</dbReference>
<dbReference type="KEGG" id="tpx:Turpa_1429"/>
<dbReference type="AlphaFoldDB" id="I4B470"/>
<dbReference type="Pfam" id="PF06966">
    <property type="entry name" value="DUF1295"/>
    <property type="match status" value="1"/>
</dbReference>
<feature type="transmembrane region" description="Helical" evidence="1">
    <location>
        <begin position="133"/>
        <end position="152"/>
    </location>
</feature>
<gene>
    <name evidence="2" type="ordered locus">Turpa_1429</name>
</gene>
<proteinExistence type="predicted"/>
<dbReference type="InterPro" id="IPR010721">
    <property type="entry name" value="UstE-like"/>
</dbReference>
<dbReference type="PROSITE" id="PS50244">
    <property type="entry name" value="S5A_REDUCTASE"/>
    <property type="match status" value="1"/>
</dbReference>